<dbReference type="Proteomes" id="UP000045039">
    <property type="component" value="Unassembled WGS sequence"/>
</dbReference>
<dbReference type="EMBL" id="CVVU01000234">
    <property type="protein sequence ID" value="CRP64007.1"/>
    <property type="molecule type" value="Genomic_DNA"/>
</dbReference>
<dbReference type="InterPro" id="IPR056367">
    <property type="entry name" value="ASKHA_NBD_ParM_R1-like"/>
</dbReference>
<dbReference type="RefSeq" id="WP_023100607.1">
    <property type="nucleotide sequence ID" value="NZ_BSAZ01000057.1"/>
</dbReference>
<dbReference type="InterPro" id="IPR009440">
    <property type="entry name" value="ParM/StbA_N"/>
</dbReference>
<dbReference type="Pfam" id="PF21522">
    <property type="entry name" value="MreB-like_C"/>
    <property type="match status" value="1"/>
</dbReference>
<evidence type="ECO:0000259" key="1">
    <source>
        <dbReference type="Pfam" id="PF06406"/>
    </source>
</evidence>
<protein>
    <submittedName>
        <fullName evidence="3">Plasmid segregation protein ParM</fullName>
    </submittedName>
</protein>
<dbReference type="CDD" id="cd24022">
    <property type="entry name" value="ASKHA_NBD_ParM_R1-like"/>
    <property type="match status" value="1"/>
</dbReference>
<feature type="domain" description="Actin homologue MreB-like C-terminal" evidence="2">
    <location>
        <begin position="194"/>
        <end position="316"/>
    </location>
</feature>
<comment type="caution">
    <text evidence="3">The sequence shown here is derived from an EMBL/GenBank/DDBJ whole genome shotgun (WGS) entry which is preliminary data.</text>
</comment>
<evidence type="ECO:0000313" key="3">
    <source>
        <dbReference type="EMBL" id="CRP64007.1"/>
    </source>
</evidence>
<evidence type="ECO:0000259" key="2">
    <source>
        <dbReference type="Pfam" id="PF21522"/>
    </source>
</evidence>
<organism evidence="3 4">
    <name type="scientific">Pseudomonas aeruginosa</name>
    <dbReference type="NCBI Taxonomy" id="287"/>
    <lineage>
        <taxon>Bacteria</taxon>
        <taxon>Pseudomonadati</taxon>
        <taxon>Pseudomonadota</taxon>
        <taxon>Gammaproteobacteria</taxon>
        <taxon>Pseudomonadales</taxon>
        <taxon>Pseudomonadaceae</taxon>
        <taxon>Pseudomonas</taxon>
    </lineage>
</organism>
<dbReference type="SUPFAM" id="SSF53067">
    <property type="entry name" value="Actin-like ATPase domain"/>
    <property type="match status" value="2"/>
</dbReference>
<dbReference type="InterPro" id="IPR049067">
    <property type="entry name" value="MreB-like_C"/>
</dbReference>
<dbReference type="InterPro" id="IPR043129">
    <property type="entry name" value="ATPase_NBD"/>
</dbReference>
<gene>
    <name evidence="3" type="primary">parM_1</name>
    <name evidence="3" type="ORF">PAERUG_P19_London_7_VIM_2_05_10_05089</name>
</gene>
<dbReference type="Gene3D" id="3.30.420.40">
    <property type="match status" value="2"/>
</dbReference>
<dbReference type="AlphaFoldDB" id="A0A9P1R7I9"/>
<accession>A0A9P1R7I9</accession>
<dbReference type="Pfam" id="PF06406">
    <property type="entry name" value="StbA_N"/>
    <property type="match status" value="1"/>
</dbReference>
<proteinExistence type="predicted"/>
<feature type="domain" description="Plasmid segregation protein ParM/StbA N-terminal" evidence="1">
    <location>
        <begin position="63"/>
        <end position="164"/>
    </location>
</feature>
<name>A0A9P1R7I9_PSEAI</name>
<sequence>MASKNNTPAAAGADDVVLAVVDDGFRQMKGLGGDGALIAHPSLARAGFTLSLIGGGDGDAGLGGYQTSGREYTVDPQIDGEDTRFDDFSTSEINRVLVHHTLHTLGLSGKRVVLATGLPFQSFFVAGSSEPNQSLIDRKMANLSQAVEPLGGLQPIQIIQQRVTAQGLVAYIDYVVDDNGNFKSDVEMDAPVAVIDIGGRTTDCVTVYGGGKLDHVGSGTGVVGISNVYDIIENELKRKFGASKIRLSTLEHVARHRKIRLRGEQHDVGDIVDAAVAEISQQIIRESKRRIGDAAEMQAVILVGGGAALMSSCLKEAFPHLLVPSRPEFSNARGMLKYLKMEIDVDALLQELAGKSPAEQQLAIQALEAIADSSGQGA</sequence>
<reference evidence="4" key="1">
    <citation type="submission" date="2015-06" db="EMBL/GenBank/DDBJ databases">
        <authorList>
            <person name="Radhakrishnan Rajesh"/>
            <person name="Underwood Anthony"/>
            <person name="Al-Shahib Ali"/>
        </authorList>
    </citation>
    <scope>NUCLEOTIDE SEQUENCE [LARGE SCALE GENOMIC DNA]</scope>
    <source>
        <strain evidence="4">P19_London_7_VIM_2_05_10</strain>
    </source>
</reference>
<evidence type="ECO:0000313" key="4">
    <source>
        <dbReference type="Proteomes" id="UP000045039"/>
    </source>
</evidence>